<dbReference type="OrthoDB" id="1763450at2759"/>
<evidence type="ECO:0000313" key="3">
    <source>
        <dbReference type="Proteomes" id="UP000737018"/>
    </source>
</evidence>
<dbReference type="SUPFAM" id="SSF117281">
    <property type="entry name" value="Kelch motif"/>
    <property type="match status" value="1"/>
</dbReference>
<gene>
    <name evidence="2" type="ORF">CMV_029496</name>
</gene>
<sequence>MIGSGKREAVVSQPPPPHRDGGAEDEDAAKSSNKLMCCVELNSKLYFIGGEFHDGVLDLPYVDEDVKMKYKSVTPTRDRYPSDVYCFDPTTTTVEKMHTGKSMPLAFVVDEKIYVLGSTYFFAPFQYRDAIRKDIEKLSLFECYDPQLDKWTLLPNPTLPCHQKTKLLPRQDCFTWGTEFFFMHCLACIRIPNLMISIVNFKMRINVLSASSFFRPSHSRTCTYKKDSSRKNSCILSIITSIPPFQIKGGILGCFPLGPAFVFGDGSHPTHAERGKAPVSDFPSDPLFVPQSVPDVLQPWTKEAMTLALQSKEAMTTQSLPPVSVEAEGHKDAENIVVATTSVGAARVDTGVGATPVLMNTL</sequence>
<proteinExistence type="predicted"/>
<dbReference type="Gene3D" id="2.120.10.80">
    <property type="entry name" value="Kelch-type beta propeller"/>
    <property type="match status" value="1"/>
</dbReference>
<feature type="region of interest" description="Disordered" evidence="1">
    <location>
        <begin position="1"/>
        <end position="27"/>
    </location>
</feature>
<keyword evidence="3" id="KW-1185">Reference proteome</keyword>
<dbReference type="InterPro" id="IPR015915">
    <property type="entry name" value="Kelch-typ_b-propeller"/>
</dbReference>
<protein>
    <submittedName>
        <fullName evidence="2">Uncharacterized protein</fullName>
    </submittedName>
</protein>
<comment type="caution">
    <text evidence="2">The sequence shown here is derived from an EMBL/GenBank/DDBJ whole genome shotgun (WGS) entry which is preliminary data.</text>
</comment>
<reference evidence="2" key="1">
    <citation type="submission" date="2020-03" db="EMBL/GenBank/DDBJ databases">
        <title>Castanea mollissima Vanexum genome sequencing.</title>
        <authorList>
            <person name="Staton M."/>
        </authorList>
    </citation>
    <scope>NUCLEOTIDE SEQUENCE</scope>
    <source>
        <tissue evidence="2">Leaf</tissue>
    </source>
</reference>
<dbReference type="Proteomes" id="UP000737018">
    <property type="component" value="Unassembled WGS sequence"/>
</dbReference>
<accession>A0A8J4QED6</accession>
<evidence type="ECO:0000313" key="2">
    <source>
        <dbReference type="EMBL" id="KAF3943999.1"/>
    </source>
</evidence>
<organism evidence="2 3">
    <name type="scientific">Castanea mollissima</name>
    <name type="common">Chinese chestnut</name>
    <dbReference type="NCBI Taxonomy" id="60419"/>
    <lineage>
        <taxon>Eukaryota</taxon>
        <taxon>Viridiplantae</taxon>
        <taxon>Streptophyta</taxon>
        <taxon>Embryophyta</taxon>
        <taxon>Tracheophyta</taxon>
        <taxon>Spermatophyta</taxon>
        <taxon>Magnoliopsida</taxon>
        <taxon>eudicotyledons</taxon>
        <taxon>Gunneridae</taxon>
        <taxon>Pentapetalae</taxon>
        <taxon>rosids</taxon>
        <taxon>fabids</taxon>
        <taxon>Fagales</taxon>
        <taxon>Fagaceae</taxon>
        <taxon>Castanea</taxon>
    </lineage>
</organism>
<name>A0A8J4QED6_9ROSI</name>
<dbReference type="EMBL" id="JRKL02012719">
    <property type="protein sequence ID" value="KAF3943999.1"/>
    <property type="molecule type" value="Genomic_DNA"/>
</dbReference>
<dbReference type="AlphaFoldDB" id="A0A8J4QED6"/>
<evidence type="ECO:0000256" key="1">
    <source>
        <dbReference type="SAM" id="MobiDB-lite"/>
    </source>
</evidence>